<accession>Q17AY1</accession>
<feature type="compositionally biased region" description="Low complexity" evidence="1">
    <location>
        <begin position="407"/>
        <end position="427"/>
    </location>
</feature>
<reference evidence="2" key="2">
    <citation type="journal article" date="2007" name="Science">
        <title>Genome sequence of Aedes aegypti, a major arbovirus vector.</title>
        <authorList>
            <person name="Nene V."/>
            <person name="Wortman J.R."/>
            <person name="Lawson D."/>
            <person name="Haas B."/>
            <person name="Kodira C."/>
            <person name="Tu Z.J."/>
            <person name="Loftus B."/>
            <person name="Xi Z."/>
            <person name="Megy K."/>
            <person name="Grabherr M."/>
            <person name="Ren Q."/>
            <person name="Zdobnov E.M."/>
            <person name="Lobo N.F."/>
            <person name="Campbell K.S."/>
            <person name="Brown S.E."/>
            <person name="Bonaldo M.F."/>
            <person name="Zhu J."/>
            <person name="Sinkins S.P."/>
            <person name="Hogenkamp D.G."/>
            <person name="Amedeo P."/>
            <person name="Arensburger P."/>
            <person name="Atkinson P.W."/>
            <person name="Bidwell S."/>
            <person name="Biedler J."/>
            <person name="Birney E."/>
            <person name="Bruggner R.V."/>
            <person name="Costas J."/>
            <person name="Coy M.R."/>
            <person name="Crabtree J."/>
            <person name="Crawford M."/>
            <person name="Debruyn B."/>
            <person name="Decaprio D."/>
            <person name="Eiglmeier K."/>
            <person name="Eisenstadt E."/>
            <person name="El-Dorry H."/>
            <person name="Gelbart W.M."/>
            <person name="Gomes S.L."/>
            <person name="Hammond M."/>
            <person name="Hannick L.I."/>
            <person name="Hogan J.R."/>
            <person name="Holmes M.H."/>
            <person name="Jaffe D."/>
            <person name="Johnston J.S."/>
            <person name="Kennedy R.C."/>
            <person name="Koo H."/>
            <person name="Kravitz S."/>
            <person name="Kriventseva E.V."/>
            <person name="Kulp D."/>
            <person name="Labutti K."/>
            <person name="Lee E."/>
            <person name="Li S."/>
            <person name="Lovin D.D."/>
            <person name="Mao C."/>
            <person name="Mauceli E."/>
            <person name="Menck C.F."/>
            <person name="Miller J.R."/>
            <person name="Montgomery P."/>
            <person name="Mori A."/>
            <person name="Nascimento A.L."/>
            <person name="Naveira H.F."/>
            <person name="Nusbaum C."/>
            <person name="O'leary S."/>
            <person name="Orvis J."/>
            <person name="Pertea M."/>
            <person name="Quesneville H."/>
            <person name="Reidenbach K.R."/>
            <person name="Rogers Y.H."/>
            <person name="Roth C.W."/>
            <person name="Schneider J.R."/>
            <person name="Schatz M."/>
            <person name="Shumway M."/>
            <person name="Stanke M."/>
            <person name="Stinson E.O."/>
            <person name="Tubio J.M."/>
            <person name="Vanzee J.P."/>
            <person name="Verjovski-Almeida S."/>
            <person name="Werner D."/>
            <person name="White O."/>
            <person name="Wyder S."/>
            <person name="Zeng Q."/>
            <person name="Zhao Q."/>
            <person name="Zhao Y."/>
            <person name="Hill C.A."/>
            <person name="Raikhel A.S."/>
            <person name="Soares M.B."/>
            <person name="Knudson D.L."/>
            <person name="Lee N.H."/>
            <person name="Galagan J."/>
            <person name="Salzberg S.L."/>
            <person name="Paulsen I.T."/>
            <person name="Dimopoulos G."/>
            <person name="Collins F.H."/>
            <person name="Birren B."/>
            <person name="Fraser-Liggett C.M."/>
            <person name="Severson D.W."/>
        </authorList>
    </citation>
    <scope>NUCLEOTIDE SEQUENCE [LARGE SCALE GENOMIC DNA]</scope>
    <source>
        <strain evidence="2">Liverpool</strain>
    </source>
</reference>
<feature type="region of interest" description="Disordered" evidence="1">
    <location>
        <begin position="145"/>
        <end position="240"/>
    </location>
</feature>
<dbReference type="PaxDb" id="7159-AAEL018332-PA"/>
<protein>
    <submittedName>
        <fullName evidence="2">AAEL005144-PA</fullName>
    </submittedName>
</protein>
<dbReference type="EMBL" id="CH477328">
    <property type="protein sequence ID" value="EAT43433.1"/>
    <property type="molecule type" value="Genomic_DNA"/>
</dbReference>
<feature type="compositionally biased region" description="Polar residues" evidence="1">
    <location>
        <begin position="312"/>
        <end position="324"/>
    </location>
</feature>
<feature type="region of interest" description="Disordered" evidence="1">
    <location>
        <begin position="74"/>
        <end position="133"/>
    </location>
</feature>
<evidence type="ECO:0000256" key="1">
    <source>
        <dbReference type="SAM" id="MobiDB-lite"/>
    </source>
</evidence>
<feature type="region of interest" description="Disordered" evidence="1">
    <location>
        <begin position="259"/>
        <end position="459"/>
    </location>
</feature>
<evidence type="ECO:0000313" key="2">
    <source>
        <dbReference type="EMBL" id="EAT43433.1"/>
    </source>
</evidence>
<feature type="region of interest" description="Disordered" evidence="1">
    <location>
        <begin position="507"/>
        <end position="551"/>
    </location>
</feature>
<dbReference type="Proteomes" id="UP000682892">
    <property type="component" value="Chromosome 3"/>
</dbReference>
<feature type="compositionally biased region" description="Polar residues" evidence="1">
    <location>
        <begin position="507"/>
        <end position="520"/>
    </location>
</feature>
<dbReference type="VEuPathDB" id="VectorBase:AAEL023384"/>
<reference evidence="2" key="1">
    <citation type="submission" date="2005-10" db="EMBL/GenBank/DDBJ databases">
        <authorList>
            <person name="Loftus B.J."/>
            <person name="Nene V.M."/>
            <person name="Hannick L.I."/>
            <person name="Bidwell S."/>
            <person name="Haas B."/>
            <person name="Amedeo P."/>
            <person name="Orvis J."/>
            <person name="Wortman J.R."/>
            <person name="White O.R."/>
            <person name="Salzberg S."/>
            <person name="Shumway M."/>
            <person name="Koo H."/>
            <person name="Zhao Y."/>
            <person name="Holmes M."/>
            <person name="Miller J."/>
            <person name="Schatz M."/>
            <person name="Pop M."/>
            <person name="Pai G."/>
            <person name="Utterback T."/>
            <person name="Rogers Y.-H."/>
            <person name="Kravitz S."/>
            <person name="Fraser C.M."/>
        </authorList>
    </citation>
    <scope>NUCLEOTIDE SEQUENCE</scope>
    <source>
        <strain evidence="2">Liverpool</strain>
    </source>
</reference>
<feature type="region of interest" description="Disordered" evidence="1">
    <location>
        <begin position="467"/>
        <end position="486"/>
    </location>
</feature>
<feature type="compositionally biased region" description="Basic and acidic residues" evidence="1">
    <location>
        <begin position="271"/>
        <end position="282"/>
    </location>
</feature>
<feature type="compositionally biased region" description="Basic and acidic residues" evidence="1">
    <location>
        <begin position="148"/>
        <end position="161"/>
    </location>
</feature>
<dbReference type="STRING" id="7159.Q17AY1"/>
<feature type="compositionally biased region" description="Low complexity" evidence="1">
    <location>
        <begin position="363"/>
        <end position="389"/>
    </location>
</feature>
<dbReference type="AlphaFoldDB" id="Q17AY1"/>
<feature type="compositionally biased region" description="Polar residues" evidence="1">
    <location>
        <begin position="105"/>
        <end position="114"/>
    </location>
</feature>
<feature type="compositionally biased region" description="Low complexity" evidence="1">
    <location>
        <begin position="174"/>
        <end position="185"/>
    </location>
</feature>
<evidence type="ECO:0000313" key="3">
    <source>
        <dbReference type="Proteomes" id="UP000682892"/>
    </source>
</evidence>
<sequence>MSRCNSSIGTHPRCRGPFLFVVVLFSRGINLNKTTPGWLAQRGSVRFDRQRSHSSSSSRPWIDDTVLLESEENYSRSNVRRRIPTSQAAEQSSRTVASRSRSRPTKAQPTSTRSQELDSSEEDFEQRLTTKEQFAPSLRSEVVYQNDFARRSDKGSEETVQQRRKSRLRGDSGGTTSTSTVASVRGGRKLGGRGSSSSRFSNEVEEVVPSSSTRSVESRTRGKIKAISKERNEDVSSDENYPEEFKKLLKAKFKENKLKTVNKLESSTENDFGKSGEKDVPRFKVKVLSTTTEGTTTTVKVITPRPARKFASASSGESNATSKPAPSRSRTSSSEESSENSRSRSRASSPTVATPRSSKKLVTPRSRTSSTTTTTTTEESFATEIASTTPRSTRAYSRRPSIVSQLTSTTTTSTTTRKPYSPTTRSTAPGKRTFSAPSTASASLANSAETESKRDNSFVISSLRNPSAFRSASAQRQSRKPISSNAEINNEVKPVVIPSRSKALSSLNTLKRSQSASGSRVPNRFESNLKKTPVYTPTIPSFRATPPSTSTVSQLPFNSVYPYFPYDPP</sequence>
<feature type="compositionally biased region" description="Polar residues" evidence="1">
    <location>
        <begin position="435"/>
        <end position="449"/>
    </location>
</feature>
<proteinExistence type="predicted"/>
<reference evidence="2" key="3">
    <citation type="submission" date="2012-09" db="EMBL/GenBank/DDBJ databases">
        <authorList>
            <consortium name="VectorBase"/>
        </authorList>
    </citation>
    <scope>NUCLEOTIDE SEQUENCE</scope>
    <source>
        <strain evidence="2">Liverpool</strain>
    </source>
</reference>
<feature type="compositionally biased region" description="Low complexity" evidence="1">
    <location>
        <begin position="195"/>
        <end position="215"/>
    </location>
</feature>
<gene>
    <name evidence="2" type="ORF">AaeL_AAEL005144</name>
</gene>
<organism evidence="2 3">
    <name type="scientific">Aedes aegypti</name>
    <name type="common">Yellowfever mosquito</name>
    <name type="synonym">Culex aegypti</name>
    <dbReference type="NCBI Taxonomy" id="7159"/>
    <lineage>
        <taxon>Eukaryota</taxon>
        <taxon>Metazoa</taxon>
        <taxon>Ecdysozoa</taxon>
        <taxon>Arthropoda</taxon>
        <taxon>Hexapoda</taxon>
        <taxon>Insecta</taxon>
        <taxon>Pterygota</taxon>
        <taxon>Neoptera</taxon>
        <taxon>Endopterygota</taxon>
        <taxon>Diptera</taxon>
        <taxon>Nematocera</taxon>
        <taxon>Culicoidea</taxon>
        <taxon>Culicidae</taxon>
        <taxon>Culicinae</taxon>
        <taxon>Aedini</taxon>
        <taxon>Aedes</taxon>
        <taxon>Stegomyia</taxon>
    </lineage>
</organism>
<dbReference type="PhylomeDB" id="Q17AY1"/>
<feature type="compositionally biased region" description="Low complexity" evidence="1">
    <location>
        <begin position="467"/>
        <end position="476"/>
    </location>
</feature>
<dbReference type="OMA" id="MIPAMSK"/>
<dbReference type="eggNOG" id="ENOG502S4MQ">
    <property type="taxonomic scope" value="Eukaryota"/>
</dbReference>
<name>Q17AY1_AEDAE</name>